<protein>
    <recommendedName>
        <fullName evidence="10">Diacylglyceryl transferase</fullName>
    </recommendedName>
</protein>
<dbReference type="Pfam" id="PF01790">
    <property type="entry name" value="LGT"/>
    <property type="match status" value="1"/>
</dbReference>
<feature type="transmembrane region" description="Helical" evidence="7">
    <location>
        <begin position="20"/>
        <end position="41"/>
    </location>
</feature>
<evidence type="ECO:0000256" key="5">
    <source>
        <dbReference type="ARBA" id="ARBA00022989"/>
    </source>
</evidence>
<keyword evidence="6 7" id="KW-0472">Membrane</keyword>
<dbReference type="GO" id="GO:0042158">
    <property type="term" value="P:lipoprotein biosynthetic process"/>
    <property type="evidence" value="ECO:0007669"/>
    <property type="project" value="InterPro"/>
</dbReference>
<evidence type="ECO:0000256" key="2">
    <source>
        <dbReference type="ARBA" id="ARBA00022475"/>
    </source>
</evidence>
<evidence type="ECO:0000256" key="1">
    <source>
        <dbReference type="ARBA" id="ARBA00007150"/>
    </source>
</evidence>
<reference evidence="8 9" key="1">
    <citation type="submission" date="2019-11" db="EMBL/GenBank/DDBJ databases">
        <authorList>
            <person name="Im W.T."/>
        </authorList>
    </citation>
    <scope>NUCLEOTIDE SEQUENCE [LARGE SCALE GENOMIC DNA]</scope>
    <source>
        <strain evidence="8 9">SB-02</strain>
    </source>
</reference>
<proteinExistence type="inferred from homology"/>
<dbReference type="AlphaFoldDB" id="A0A6I6G6B9"/>
<keyword evidence="4 7" id="KW-0812">Transmembrane</keyword>
<dbReference type="KEGG" id="fls:GLV81_09015"/>
<dbReference type="GO" id="GO:0008961">
    <property type="term" value="F:phosphatidylglycerol-prolipoprotein diacylglyceryl transferase activity"/>
    <property type="evidence" value="ECO:0007669"/>
    <property type="project" value="InterPro"/>
</dbReference>
<dbReference type="Proteomes" id="UP000426027">
    <property type="component" value="Chromosome"/>
</dbReference>
<evidence type="ECO:0000256" key="4">
    <source>
        <dbReference type="ARBA" id="ARBA00022692"/>
    </source>
</evidence>
<feature type="transmembrane region" description="Helical" evidence="7">
    <location>
        <begin position="188"/>
        <end position="208"/>
    </location>
</feature>
<dbReference type="GO" id="GO:0005886">
    <property type="term" value="C:plasma membrane"/>
    <property type="evidence" value="ECO:0007669"/>
    <property type="project" value="InterPro"/>
</dbReference>
<gene>
    <name evidence="8" type="ORF">GLV81_09015</name>
</gene>
<dbReference type="PANTHER" id="PTHR30589">
    <property type="entry name" value="PROLIPOPROTEIN DIACYLGLYCERYL TRANSFERASE"/>
    <property type="match status" value="1"/>
</dbReference>
<accession>A0A6I6G6B9</accession>
<keyword evidence="5 7" id="KW-1133">Transmembrane helix</keyword>
<dbReference type="RefSeq" id="WP_157478573.1">
    <property type="nucleotide sequence ID" value="NZ_CP046566.1"/>
</dbReference>
<feature type="transmembrane region" description="Helical" evidence="7">
    <location>
        <begin position="72"/>
        <end position="91"/>
    </location>
</feature>
<feature type="transmembrane region" description="Helical" evidence="7">
    <location>
        <begin position="149"/>
        <end position="168"/>
    </location>
</feature>
<feature type="transmembrane region" description="Helical" evidence="7">
    <location>
        <begin position="111"/>
        <end position="128"/>
    </location>
</feature>
<dbReference type="PANTHER" id="PTHR30589:SF0">
    <property type="entry name" value="PHOSPHATIDYLGLYCEROL--PROLIPOPROTEIN DIACYLGLYCERYL TRANSFERASE"/>
    <property type="match status" value="1"/>
</dbReference>
<evidence type="ECO:0000256" key="3">
    <source>
        <dbReference type="ARBA" id="ARBA00022679"/>
    </source>
</evidence>
<evidence type="ECO:0008006" key="10">
    <source>
        <dbReference type="Google" id="ProtNLM"/>
    </source>
</evidence>
<name>A0A6I6G6B9_9BACT</name>
<dbReference type="InterPro" id="IPR001640">
    <property type="entry name" value="Lgt"/>
</dbReference>
<keyword evidence="2" id="KW-1003">Cell membrane</keyword>
<sequence length="311" mass="34312">MYPNLYFFLKEVFGVEIQFFKLINTFGFLVALAFLSAAWALTTELKRRQQAGWLGFTETQITVGDGAPMSDIIWNAFFGFIIGFKFIGFFTDKENALADPQAFLLSGMGNLPAGILAAIGFAAWRWYSGNKTKLSKPEKRSIRIWPSDRVGDMIVLAAVFGFGGAKLFHNFENWEELVADPVNALLSFSGLTFYGGLICAGAAIVWYARKHKINLWHLVDSFGPALMLAYAVGRIGCQVAGDGDWGVANSAYVADEQGKAVLASSPKQWNDSATVHLNYFKRAQHGVKEVNTTADILHSSYVAPSFYPLGW</sequence>
<keyword evidence="9" id="KW-1185">Reference proteome</keyword>
<dbReference type="EMBL" id="CP046566">
    <property type="protein sequence ID" value="QGW28216.1"/>
    <property type="molecule type" value="Genomic_DNA"/>
</dbReference>
<evidence type="ECO:0000313" key="8">
    <source>
        <dbReference type="EMBL" id="QGW28216.1"/>
    </source>
</evidence>
<keyword evidence="3" id="KW-0808">Transferase</keyword>
<evidence type="ECO:0000256" key="6">
    <source>
        <dbReference type="ARBA" id="ARBA00023136"/>
    </source>
</evidence>
<evidence type="ECO:0000256" key="7">
    <source>
        <dbReference type="SAM" id="Phobius"/>
    </source>
</evidence>
<evidence type="ECO:0000313" key="9">
    <source>
        <dbReference type="Proteomes" id="UP000426027"/>
    </source>
</evidence>
<organism evidence="8 9">
    <name type="scientific">Phnomibacter ginsenosidimutans</name>
    <dbReference type="NCBI Taxonomy" id="2676868"/>
    <lineage>
        <taxon>Bacteria</taxon>
        <taxon>Pseudomonadati</taxon>
        <taxon>Bacteroidota</taxon>
        <taxon>Chitinophagia</taxon>
        <taxon>Chitinophagales</taxon>
        <taxon>Chitinophagaceae</taxon>
        <taxon>Phnomibacter</taxon>
    </lineage>
</organism>
<comment type="similarity">
    <text evidence="1">Belongs to the Lgt family.</text>
</comment>